<evidence type="ECO:0000313" key="11">
    <source>
        <dbReference type="Proteomes" id="UP000292547"/>
    </source>
</evidence>
<dbReference type="SUPFAM" id="SSF53218">
    <property type="entry name" value="Molybdenum cofactor biosynthesis proteins"/>
    <property type="match status" value="1"/>
</dbReference>
<dbReference type="Gene3D" id="2.170.190.11">
    <property type="entry name" value="Molybdopterin biosynthesis moea protein, domain 3"/>
    <property type="match status" value="1"/>
</dbReference>
<dbReference type="GO" id="GO:0005829">
    <property type="term" value="C:cytosol"/>
    <property type="evidence" value="ECO:0007669"/>
    <property type="project" value="TreeGrafter"/>
</dbReference>
<comment type="function">
    <text evidence="1 7">Catalyzes the insertion of molybdate into adenylated molybdopterin with the concomitant release of AMP.</text>
</comment>
<dbReference type="InterPro" id="IPR036135">
    <property type="entry name" value="MoeA_linker/N_sf"/>
</dbReference>
<name>A0A4P6U381_STRSO</name>
<dbReference type="Gene3D" id="2.40.340.10">
    <property type="entry name" value="MoeA, C-terminal, domain IV"/>
    <property type="match status" value="1"/>
</dbReference>
<evidence type="ECO:0000256" key="6">
    <source>
        <dbReference type="ARBA" id="ARBA00047317"/>
    </source>
</evidence>
<dbReference type="Pfam" id="PF03453">
    <property type="entry name" value="MoeA_N"/>
    <property type="match status" value="1"/>
</dbReference>
<feature type="domain" description="MoaB/Mog" evidence="9">
    <location>
        <begin position="263"/>
        <end position="404"/>
    </location>
</feature>
<dbReference type="Proteomes" id="UP000292547">
    <property type="component" value="Chromosome"/>
</dbReference>
<feature type="region of interest" description="Disordered" evidence="8">
    <location>
        <begin position="1"/>
        <end position="92"/>
    </location>
</feature>
<dbReference type="Gene3D" id="3.90.105.10">
    <property type="entry name" value="Molybdopterin biosynthesis moea protein, domain 2"/>
    <property type="match status" value="1"/>
</dbReference>
<comment type="similarity">
    <text evidence="3 7">Belongs to the MoeA family.</text>
</comment>
<feature type="compositionally biased region" description="Basic residues" evidence="8">
    <location>
        <begin position="45"/>
        <end position="57"/>
    </location>
</feature>
<dbReference type="UniPathway" id="UPA00344"/>
<dbReference type="STRING" id="73044.GCA_000725795_00614"/>
<dbReference type="InterPro" id="IPR036688">
    <property type="entry name" value="MoeA_C_domain_IV_sf"/>
</dbReference>
<dbReference type="GO" id="GO:0046872">
    <property type="term" value="F:metal ion binding"/>
    <property type="evidence" value="ECO:0007669"/>
    <property type="project" value="UniProtKB-UniRule"/>
</dbReference>
<feature type="compositionally biased region" description="Basic residues" evidence="8">
    <location>
        <begin position="9"/>
        <end position="20"/>
    </location>
</feature>
<comment type="cofactor">
    <cofactor evidence="7">
        <name>Mg(2+)</name>
        <dbReference type="ChEBI" id="CHEBI:18420"/>
    </cofactor>
</comment>
<dbReference type="EMBL" id="CP032229">
    <property type="protein sequence ID" value="QBJ93793.1"/>
    <property type="molecule type" value="Genomic_DNA"/>
</dbReference>
<dbReference type="Pfam" id="PF03454">
    <property type="entry name" value="MoeA_C"/>
    <property type="match status" value="1"/>
</dbReference>
<dbReference type="PANTHER" id="PTHR10192">
    <property type="entry name" value="MOLYBDOPTERIN BIOSYNTHESIS PROTEIN"/>
    <property type="match status" value="1"/>
</dbReference>
<dbReference type="PANTHER" id="PTHR10192:SF5">
    <property type="entry name" value="GEPHYRIN"/>
    <property type="match status" value="1"/>
</dbReference>
<evidence type="ECO:0000256" key="1">
    <source>
        <dbReference type="ARBA" id="ARBA00002901"/>
    </source>
</evidence>
<sequence length="483" mass="49321">MDRGGQGRAGHRPRCRHRRAAGHDQGGRARGGPPGRPAHLLPGRLRGRAPGRRHRRGVGGEPEGDRAGRAVGRRARERHGGAVTGGPAQHPSWERARSLARAAAGAALPGVPRTLEDALGHALAEPLTALTDLPPFATSAMDGWAVSGPGPWQTGARGVLAGEQPEPLAAGTAVPIATGAPLPPGASAVLRREHGEVERSTSLLHLAAPGPLPEGHDVRPRGQECASGEPLLPAGTSVTPSVLGLAAASGYDRLVVHRRPSVELFVLGDELLDTGVPRGGRVRDALGPLLPSWLRGLGAEVIGRHRVADRLTELREAVAHSPADVVITTGSTAAGPVDFLHETLRLLDAELIVDSVSVRPGHPMLLARLPATADGRVRLLVGLPGNPLAAVAGTATLAAPLLRALGGHAEPGPRGAVTAEALPGHPRDTRLLPVRTAGTGVAPLPYDGPAMLRGLALADALAVVPPGGVAAGDAVELLPLPTG</sequence>
<reference evidence="10 11" key="1">
    <citation type="submission" date="2018-08" db="EMBL/GenBank/DDBJ databases">
        <title>The complete genome sequence of Streptomyces seoulensis, a pioneer strain for nickel superoxide dismutase discovery.</title>
        <authorList>
            <person name="Shin J."/>
            <person name="Lee J.-S."/>
            <person name="Lee E.-J."/>
            <person name="Youn H.-D."/>
        </authorList>
    </citation>
    <scope>NUCLEOTIDE SEQUENCE [LARGE SCALE GENOMIC DNA]</scope>
    <source>
        <strain evidence="10 11">KCTC 9819</strain>
    </source>
</reference>
<dbReference type="OrthoDB" id="3196725at2"/>
<dbReference type="Pfam" id="PF00994">
    <property type="entry name" value="MoCF_biosynth"/>
    <property type="match status" value="1"/>
</dbReference>
<dbReference type="SUPFAM" id="SSF63867">
    <property type="entry name" value="MoeA C-terminal domain-like"/>
    <property type="match status" value="1"/>
</dbReference>
<evidence type="ECO:0000313" key="10">
    <source>
        <dbReference type="EMBL" id="QBJ93793.1"/>
    </source>
</evidence>
<dbReference type="SMART" id="SM00852">
    <property type="entry name" value="MoCF_biosynth"/>
    <property type="match status" value="1"/>
</dbReference>
<keyword evidence="7" id="KW-0460">Magnesium</keyword>
<dbReference type="InterPro" id="IPR038987">
    <property type="entry name" value="MoeA-like"/>
</dbReference>
<dbReference type="SUPFAM" id="SSF63882">
    <property type="entry name" value="MoeA N-terminal region -like"/>
    <property type="match status" value="1"/>
</dbReference>
<evidence type="ECO:0000256" key="4">
    <source>
        <dbReference type="ARBA" id="ARBA00022505"/>
    </source>
</evidence>
<dbReference type="InterPro" id="IPR001453">
    <property type="entry name" value="MoaB/Mog_dom"/>
</dbReference>
<comment type="catalytic activity">
    <reaction evidence="6">
        <text>adenylyl-molybdopterin + molybdate = Mo-molybdopterin + AMP + H(+)</text>
        <dbReference type="Rhea" id="RHEA:35047"/>
        <dbReference type="ChEBI" id="CHEBI:15378"/>
        <dbReference type="ChEBI" id="CHEBI:36264"/>
        <dbReference type="ChEBI" id="CHEBI:62727"/>
        <dbReference type="ChEBI" id="CHEBI:71302"/>
        <dbReference type="ChEBI" id="CHEBI:456215"/>
        <dbReference type="EC" id="2.10.1.1"/>
    </reaction>
</comment>
<accession>A0A4P6U381</accession>
<evidence type="ECO:0000256" key="3">
    <source>
        <dbReference type="ARBA" id="ARBA00010763"/>
    </source>
</evidence>
<keyword evidence="4 7" id="KW-0500">Molybdenum</keyword>
<protein>
    <recommendedName>
        <fullName evidence="7">Molybdopterin molybdenumtransferase</fullName>
        <ecNumber evidence="7">2.10.1.1</ecNumber>
    </recommendedName>
</protein>
<keyword evidence="11" id="KW-1185">Reference proteome</keyword>
<evidence type="ECO:0000259" key="9">
    <source>
        <dbReference type="SMART" id="SM00852"/>
    </source>
</evidence>
<dbReference type="GO" id="GO:0061599">
    <property type="term" value="F:molybdopterin molybdotransferase activity"/>
    <property type="evidence" value="ECO:0007669"/>
    <property type="project" value="UniProtKB-UniRule"/>
</dbReference>
<dbReference type="CDD" id="cd00887">
    <property type="entry name" value="MoeA"/>
    <property type="match status" value="1"/>
</dbReference>
<keyword evidence="7 10" id="KW-0808">Transferase</keyword>
<evidence type="ECO:0000256" key="2">
    <source>
        <dbReference type="ARBA" id="ARBA00005046"/>
    </source>
</evidence>
<comment type="pathway">
    <text evidence="2 7">Cofactor biosynthesis; molybdopterin biosynthesis.</text>
</comment>
<proteinExistence type="inferred from homology"/>
<dbReference type="GO" id="GO:0006777">
    <property type="term" value="P:Mo-molybdopterin cofactor biosynthetic process"/>
    <property type="evidence" value="ECO:0007669"/>
    <property type="project" value="UniProtKB-UniRule"/>
</dbReference>
<organism evidence="10 11">
    <name type="scientific">Streptomyces seoulensis</name>
    <dbReference type="NCBI Taxonomy" id="73044"/>
    <lineage>
        <taxon>Bacteria</taxon>
        <taxon>Bacillati</taxon>
        <taxon>Actinomycetota</taxon>
        <taxon>Actinomycetes</taxon>
        <taxon>Kitasatosporales</taxon>
        <taxon>Streptomycetaceae</taxon>
        <taxon>Streptomyces</taxon>
    </lineage>
</organism>
<dbReference type="Gene3D" id="3.40.980.10">
    <property type="entry name" value="MoaB/Mog-like domain"/>
    <property type="match status" value="1"/>
</dbReference>
<dbReference type="InterPro" id="IPR005111">
    <property type="entry name" value="MoeA_C_domain_IV"/>
</dbReference>
<dbReference type="AlphaFoldDB" id="A0A4P6U381"/>
<gene>
    <name evidence="10" type="ORF">D0Z67_28335</name>
</gene>
<evidence type="ECO:0000256" key="8">
    <source>
        <dbReference type="SAM" id="MobiDB-lite"/>
    </source>
</evidence>
<dbReference type="InterPro" id="IPR036425">
    <property type="entry name" value="MoaB/Mog-like_dom_sf"/>
</dbReference>
<dbReference type="InterPro" id="IPR005110">
    <property type="entry name" value="MoeA_linker/N"/>
</dbReference>
<dbReference type="KEGG" id="sseo:D0Z67_28335"/>
<evidence type="ECO:0000256" key="7">
    <source>
        <dbReference type="RuleBase" id="RU365090"/>
    </source>
</evidence>
<evidence type="ECO:0000256" key="5">
    <source>
        <dbReference type="ARBA" id="ARBA00023150"/>
    </source>
</evidence>
<dbReference type="EC" id="2.10.1.1" evidence="7"/>
<feature type="region of interest" description="Disordered" evidence="8">
    <location>
        <begin position="204"/>
        <end position="227"/>
    </location>
</feature>
<keyword evidence="7" id="KW-0479">Metal-binding</keyword>
<keyword evidence="5 7" id="KW-0501">Molybdenum cofactor biosynthesis</keyword>